<name>A0A846WUA8_9ACTN</name>
<accession>A0A846WUA8</accession>
<dbReference type="GO" id="GO:0005829">
    <property type="term" value="C:cytosol"/>
    <property type="evidence" value="ECO:0007669"/>
    <property type="project" value="TreeGrafter"/>
</dbReference>
<evidence type="ECO:0000256" key="1">
    <source>
        <dbReference type="ARBA" id="ARBA00023002"/>
    </source>
</evidence>
<dbReference type="GO" id="GO:0016627">
    <property type="term" value="F:oxidoreductase activity, acting on the CH-CH group of donors"/>
    <property type="evidence" value="ECO:0007669"/>
    <property type="project" value="TreeGrafter"/>
</dbReference>
<organism evidence="3 4">
    <name type="scientific">Gordonia polyisoprenivorans</name>
    <dbReference type="NCBI Taxonomy" id="84595"/>
    <lineage>
        <taxon>Bacteria</taxon>
        <taxon>Bacillati</taxon>
        <taxon>Actinomycetota</taxon>
        <taxon>Actinomycetes</taxon>
        <taxon>Mycobacteriales</taxon>
        <taxon>Gordoniaceae</taxon>
        <taxon>Gordonia</taxon>
    </lineage>
</organism>
<proteinExistence type="predicted"/>
<dbReference type="SUPFAM" id="SSF50475">
    <property type="entry name" value="FMN-binding split barrel"/>
    <property type="match status" value="1"/>
</dbReference>
<dbReference type="Gene3D" id="2.30.110.10">
    <property type="entry name" value="Electron Transport, Fmn-binding Protein, Chain A"/>
    <property type="match status" value="1"/>
</dbReference>
<dbReference type="GO" id="GO:0070967">
    <property type="term" value="F:coenzyme F420 binding"/>
    <property type="evidence" value="ECO:0007669"/>
    <property type="project" value="TreeGrafter"/>
</dbReference>
<evidence type="ECO:0000259" key="2">
    <source>
        <dbReference type="Pfam" id="PF01243"/>
    </source>
</evidence>
<dbReference type="InterPro" id="IPR012349">
    <property type="entry name" value="Split_barrel_FMN-bd"/>
</dbReference>
<dbReference type="RefSeq" id="WP_006367956.1">
    <property type="nucleotide sequence ID" value="NZ_CP073075.1"/>
</dbReference>
<dbReference type="PANTHER" id="PTHR35176">
    <property type="entry name" value="HEME OXYGENASE HI_0854-RELATED"/>
    <property type="match status" value="1"/>
</dbReference>
<reference evidence="3 4" key="1">
    <citation type="submission" date="2020-04" db="EMBL/GenBank/DDBJ databases">
        <title>MicrobeNet Type strains.</title>
        <authorList>
            <person name="Nicholson A.C."/>
        </authorList>
    </citation>
    <scope>NUCLEOTIDE SEQUENCE [LARGE SCALE GENOMIC DNA]</scope>
    <source>
        <strain evidence="3 4">ATCC BAA-14</strain>
    </source>
</reference>
<comment type="caution">
    <text evidence="3">The sequence shown here is derived from an EMBL/GenBank/DDBJ whole genome shotgun (WGS) entry which is preliminary data.</text>
</comment>
<dbReference type="NCBIfam" id="TIGR03618">
    <property type="entry name" value="Rv1155_F420"/>
    <property type="match status" value="1"/>
</dbReference>
<dbReference type="PANTHER" id="PTHR35176:SF6">
    <property type="entry name" value="HEME OXYGENASE HI_0854-RELATED"/>
    <property type="match status" value="1"/>
</dbReference>
<dbReference type="Proteomes" id="UP000563898">
    <property type="component" value="Unassembled WGS sequence"/>
</dbReference>
<dbReference type="EMBL" id="JAAXPC010000028">
    <property type="protein sequence ID" value="NKY05085.1"/>
    <property type="molecule type" value="Genomic_DNA"/>
</dbReference>
<gene>
    <name evidence="3" type="ORF">HGA05_26350</name>
</gene>
<sequence length="143" mass="16116">MSRPPLPESARELLAKANPAVMATVRSDGAPVSAATWYLLDGDHVLLNMDDERVRLRHLRNDPRVTLTVLAEDSWYTHVTLIGEVVDFRADDGFTDIDRISRHYGGQPYPDHERPRTTAVMAVQRWYGWGAMQDNDQASPTAD</sequence>
<protein>
    <submittedName>
        <fullName evidence="3">PPOX class F420-dependent oxidoreductase</fullName>
    </submittedName>
</protein>
<dbReference type="InterPro" id="IPR011576">
    <property type="entry name" value="Pyridox_Oxase_N"/>
</dbReference>
<dbReference type="AlphaFoldDB" id="A0A846WUA8"/>
<feature type="domain" description="Pyridoxamine 5'-phosphate oxidase N-terminal" evidence="2">
    <location>
        <begin position="6"/>
        <end position="129"/>
    </location>
</feature>
<evidence type="ECO:0000313" key="4">
    <source>
        <dbReference type="Proteomes" id="UP000563898"/>
    </source>
</evidence>
<dbReference type="Pfam" id="PF01243">
    <property type="entry name" value="PNPOx_N"/>
    <property type="match status" value="1"/>
</dbReference>
<dbReference type="InterPro" id="IPR052019">
    <property type="entry name" value="F420H2_bilvrd_red/Heme_oxyg"/>
</dbReference>
<keyword evidence="1" id="KW-0560">Oxidoreductase</keyword>
<dbReference type="InterPro" id="IPR019920">
    <property type="entry name" value="F420-binding_dom_put"/>
</dbReference>
<evidence type="ECO:0000313" key="3">
    <source>
        <dbReference type="EMBL" id="NKY05085.1"/>
    </source>
</evidence>